<keyword evidence="10" id="KW-1015">Disulfide bond</keyword>
<gene>
    <name evidence="17" type="ORF">XELAEV_18019472mg</name>
</gene>
<protein>
    <recommendedName>
        <fullName evidence="15">Olfactory receptor</fullName>
    </recommendedName>
</protein>
<dbReference type="InterPro" id="IPR000725">
    <property type="entry name" value="Olfact_rcpt"/>
</dbReference>
<dbReference type="AlphaFoldDB" id="A0A974DGX1"/>
<evidence type="ECO:0000313" key="17">
    <source>
        <dbReference type="EMBL" id="OCT90855.1"/>
    </source>
</evidence>
<dbReference type="FunFam" id="1.20.1070.10:FF:000010">
    <property type="entry name" value="Olfactory receptor"/>
    <property type="match status" value="1"/>
</dbReference>
<dbReference type="InterPro" id="IPR017452">
    <property type="entry name" value="GPCR_Rhodpsn_7TM"/>
</dbReference>
<dbReference type="PRINTS" id="PR00245">
    <property type="entry name" value="OLFACTORYR"/>
</dbReference>
<dbReference type="InterPro" id="IPR050939">
    <property type="entry name" value="Olfactory_GPCR1"/>
</dbReference>
<keyword evidence="5 14" id="KW-0812">Transmembrane</keyword>
<dbReference type="Proteomes" id="UP000694892">
    <property type="component" value="Chromosome 3L"/>
</dbReference>
<feature type="transmembrane region" description="Helical" evidence="15">
    <location>
        <begin position="20"/>
        <end position="45"/>
    </location>
</feature>
<dbReference type="Pfam" id="PF13853">
    <property type="entry name" value="7tm_4"/>
    <property type="match status" value="1"/>
</dbReference>
<name>A0A974DGX1_XENLA</name>
<evidence type="ECO:0000256" key="9">
    <source>
        <dbReference type="ARBA" id="ARBA00023136"/>
    </source>
</evidence>
<organism evidence="17 18">
    <name type="scientific">Xenopus laevis</name>
    <name type="common">African clawed frog</name>
    <dbReference type="NCBI Taxonomy" id="8355"/>
    <lineage>
        <taxon>Eukaryota</taxon>
        <taxon>Metazoa</taxon>
        <taxon>Chordata</taxon>
        <taxon>Craniata</taxon>
        <taxon>Vertebrata</taxon>
        <taxon>Euteleostomi</taxon>
        <taxon>Amphibia</taxon>
        <taxon>Batrachia</taxon>
        <taxon>Anura</taxon>
        <taxon>Pipoidea</taxon>
        <taxon>Pipidae</taxon>
        <taxon>Xenopodinae</taxon>
        <taxon>Xenopus</taxon>
        <taxon>Xenopus</taxon>
    </lineage>
</organism>
<dbReference type="GO" id="GO:0004930">
    <property type="term" value="F:G protein-coupled receptor activity"/>
    <property type="evidence" value="ECO:0007669"/>
    <property type="project" value="UniProtKB-KW"/>
</dbReference>
<dbReference type="GO" id="GO:0005886">
    <property type="term" value="C:plasma membrane"/>
    <property type="evidence" value="ECO:0007669"/>
    <property type="project" value="UniProtKB-SubCell"/>
</dbReference>
<keyword evidence="7 15" id="KW-1133">Transmembrane helix</keyword>
<dbReference type="PANTHER" id="PTHR24242">
    <property type="entry name" value="G-PROTEIN COUPLED RECEPTOR"/>
    <property type="match status" value="1"/>
</dbReference>
<feature type="transmembrane region" description="Helical" evidence="15">
    <location>
        <begin position="234"/>
        <end position="258"/>
    </location>
</feature>
<dbReference type="PROSITE" id="PS00237">
    <property type="entry name" value="G_PROTEIN_RECEP_F1_1"/>
    <property type="match status" value="1"/>
</dbReference>
<evidence type="ECO:0000256" key="13">
    <source>
        <dbReference type="ARBA" id="ARBA00023224"/>
    </source>
</evidence>
<keyword evidence="4 15" id="KW-0716">Sensory transduction</keyword>
<keyword evidence="12" id="KW-0325">Glycoprotein</keyword>
<sequence>MNQTTVTSFLLLGFQNNHLVNTLLFVVIFWIYILTLAGNFLLIILVVKVPNLRSPMYILLCQLSLSDILLTTNITPNLIWLLISGGGQICVTDCLTQFFFYGVSTSAECLLLTVMSYDRYVAICNPLRYGSIMNIKLCLSMSLRCWGSSFTVALVLVILISNLQFCGPFILDHYFCDFAPLLELSCSNIKVVELTDLILALPFVVFPFCYIIFTYISISFAIARISSTNGRHKALSTCSSHLIVVCTYYGTIITLYMAPSKGHRFNMNKILSLLYTVGTPFFNPIIYSLRNNEIKVGLQKFI</sequence>
<keyword evidence="3 15" id="KW-1003">Cell membrane</keyword>
<reference evidence="18" key="1">
    <citation type="journal article" date="2016" name="Nature">
        <title>Genome evolution in the allotetraploid frog Xenopus laevis.</title>
        <authorList>
            <person name="Session A.M."/>
            <person name="Uno Y."/>
            <person name="Kwon T."/>
            <person name="Chapman J.A."/>
            <person name="Toyoda A."/>
            <person name="Takahashi S."/>
            <person name="Fukui A."/>
            <person name="Hikosaka A."/>
            <person name="Suzuki A."/>
            <person name="Kondo M."/>
            <person name="van Heeringen S.J."/>
            <person name="Quigley I."/>
            <person name="Heinz S."/>
            <person name="Ogino H."/>
            <person name="Ochi H."/>
            <person name="Hellsten U."/>
            <person name="Lyons J.B."/>
            <person name="Simakov O."/>
            <person name="Putnam N."/>
            <person name="Stites J."/>
            <person name="Kuroki Y."/>
            <person name="Tanaka T."/>
            <person name="Michiue T."/>
            <person name="Watanabe M."/>
            <person name="Bogdanovic O."/>
            <person name="Lister R."/>
            <person name="Georgiou G."/>
            <person name="Paranjpe S.S."/>
            <person name="van Kruijsbergen I."/>
            <person name="Shu S."/>
            <person name="Carlson J."/>
            <person name="Kinoshita T."/>
            <person name="Ohta Y."/>
            <person name="Mawaribuchi S."/>
            <person name="Jenkins J."/>
            <person name="Grimwood J."/>
            <person name="Schmutz J."/>
            <person name="Mitros T."/>
            <person name="Mozaffari S.V."/>
            <person name="Suzuki Y."/>
            <person name="Haramoto Y."/>
            <person name="Yamamoto T.S."/>
            <person name="Takagi C."/>
            <person name="Heald R."/>
            <person name="Miller K."/>
            <person name="Haudenschild C."/>
            <person name="Kitzman J."/>
            <person name="Nakayama T."/>
            <person name="Izutsu Y."/>
            <person name="Robert J."/>
            <person name="Fortriede J."/>
            <person name="Burns K."/>
            <person name="Lotay V."/>
            <person name="Karimi K."/>
            <person name="Yasuoka Y."/>
            <person name="Dichmann D.S."/>
            <person name="Flajnik M.F."/>
            <person name="Houston D.W."/>
            <person name="Shendure J."/>
            <person name="DuPasquier L."/>
            <person name="Vize P.D."/>
            <person name="Zorn A.M."/>
            <person name="Ito M."/>
            <person name="Marcotte E.M."/>
            <person name="Wallingford J.B."/>
            <person name="Ito Y."/>
            <person name="Asashima M."/>
            <person name="Ueno N."/>
            <person name="Matsuda Y."/>
            <person name="Veenstra G.J."/>
            <person name="Fujiyama A."/>
            <person name="Harland R.M."/>
            <person name="Taira M."/>
            <person name="Rokhsar D.S."/>
        </authorList>
    </citation>
    <scope>NUCLEOTIDE SEQUENCE [LARGE SCALE GENOMIC DNA]</scope>
    <source>
        <strain evidence="18">J</strain>
    </source>
</reference>
<evidence type="ECO:0000256" key="1">
    <source>
        <dbReference type="ARBA" id="ARBA00004651"/>
    </source>
</evidence>
<evidence type="ECO:0000256" key="12">
    <source>
        <dbReference type="ARBA" id="ARBA00023180"/>
    </source>
</evidence>
<evidence type="ECO:0000256" key="4">
    <source>
        <dbReference type="ARBA" id="ARBA00022606"/>
    </source>
</evidence>
<dbReference type="PRINTS" id="PR00237">
    <property type="entry name" value="GPCRRHODOPSN"/>
</dbReference>
<comment type="similarity">
    <text evidence="2 14">Belongs to the G-protein coupled receptor 1 family.</text>
</comment>
<evidence type="ECO:0000256" key="6">
    <source>
        <dbReference type="ARBA" id="ARBA00022725"/>
    </source>
</evidence>
<dbReference type="SMART" id="SM01381">
    <property type="entry name" value="7TM_GPCR_Srsx"/>
    <property type="match status" value="1"/>
</dbReference>
<dbReference type="SUPFAM" id="SSF81321">
    <property type="entry name" value="Family A G protein-coupled receptor-like"/>
    <property type="match status" value="1"/>
</dbReference>
<keyword evidence="8 14" id="KW-0297">G-protein coupled receptor</keyword>
<comment type="subcellular location">
    <subcellularLocation>
        <location evidence="1 15">Cell membrane</location>
        <topology evidence="1 15">Multi-pass membrane protein</topology>
    </subcellularLocation>
</comment>
<evidence type="ECO:0000256" key="5">
    <source>
        <dbReference type="ARBA" id="ARBA00022692"/>
    </source>
</evidence>
<proteinExistence type="inferred from homology"/>
<keyword evidence="6 15" id="KW-0552">Olfaction</keyword>
<evidence type="ECO:0000256" key="8">
    <source>
        <dbReference type="ARBA" id="ARBA00023040"/>
    </source>
</evidence>
<feature type="transmembrane region" description="Helical" evidence="15">
    <location>
        <begin position="270"/>
        <end position="289"/>
    </location>
</feature>
<dbReference type="PANTHER" id="PTHR24242:SF394">
    <property type="entry name" value="OLFACTORY RECEPTOR 154-LIKE"/>
    <property type="match status" value="1"/>
</dbReference>
<feature type="transmembrane region" description="Helical" evidence="15">
    <location>
        <begin position="137"/>
        <end position="160"/>
    </location>
</feature>
<evidence type="ECO:0000256" key="15">
    <source>
        <dbReference type="RuleBase" id="RU363047"/>
    </source>
</evidence>
<dbReference type="EMBL" id="CM004470">
    <property type="protein sequence ID" value="OCT90855.1"/>
    <property type="molecule type" value="Genomic_DNA"/>
</dbReference>
<dbReference type="InterPro" id="IPR000276">
    <property type="entry name" value="GPCR_Rhodpsn"/>
</dbReference>
<evidence type="ECO:0000259" key="16">
    <source>
        <dbReference type="PROSITE" id="PS50262"/>
    </source>
</evidence>
<evidence type="ECO:0000313" key="18">
    <source>
        <dbReference type="Proteomes" id="UP000694892"/>
    </source>
</evidence>
<keyword evidence="11 14" id="KW-0675">Receptor</keyword>
<dbReference type="FunFam" id="1.10.1220.70:FF:000001">
    <property type="entry name" value="Olfactory receptor"/>
    <property type="match status" value="1"/>
</dbReference>
<evidence type="ECO:0000256" key="11">
    <source>
        <dbReference type="ARBA" id="ARBA00023170"/>
    </source>
</evidence>
<evidence type="ECO:0000256" key="2">
    <source>
        <dbReference type="ARBA" id="ARBA00010663"/>
    </source>
</evidence>
<dbReference type="PROSITE" id="PS50262">
    <property type="entry name" value="G_PROTEIN_RECEP_F1_2"/>
    <property type="match status" value="1"/>
</dbReference>
<evidence type="ECO:0000256" key="14">
    <source>
        <dbReference type="RuleBase" id="RU000688"/>
    </source>
</evidence>
<dbReference type="GO" id="GO:0004984">
    <property type="term" value="F:olfactory receptor activity"/>
    <property type="evidence" value="ECO:0007669"/>
    <property type="project" value="InterPro"/>
</dbReference>
<evidence type="ECO:0000256" key="3">
    <source>
        <dbReference type="ARBA" id="ARBA00022475"/>
    </source>
</evidence>
<keyword evidence="9 15" id="KW-0472">Membrane</keyword>
<keyword evidence="13 14" id="KW-0807">Transducer</keyword>
<dbReference type="Gene3D" id="1.20.1070.10">
    <property type="entry name" value="Rhodopsin 7-helix transmembrane proteins"/>
    <property type="match status" value="1"/>
</dbReference>
<dbReference type="OMA" id="ITLYMAP"/>
<feature type="domain" description="G-protein coupled receptors family 1 profile" evidence="16">
    <location>
        <begin position="38"/>
        <end position="287"/>
    </location>
</feature>
<feature type="transmembrane region" description="Helical" evidence="15">
    <location>
        <begin position="197"/>
        <end position="222"/>
    </location>
</feature>
<evidence type="ECO:0000256" key="7">
    <source>
        <dbReference type="ARBA" id="ARBA00022989"/>
    </source>
</evidence>
<evidence type="ECO:0000256" key="10">
    <source>
        <dbReference type="ARBA" id="ARBA00023157"/>
    </source>
</evidence>
<accession>A0A974DGX1</accession>